<protein>
    <submittedName>
        <fullName evidence="1">Uncharacterized protein</fullName>
    </submittedName>
</protein>
<reference evidence="1 2" key="1">
    <citation type="submission" date="2015-07" db="EMBL/GenBank/DDBJ databases">
        <title>The genome of Eufriesea mexicana.</title>
        <authorList>
            <person name="Pan H."/>
            <person name="Kapheim K."/>
        </authorList>
    </citation>
    <scope>NUCLEOTIDE SEQUENCE [LARGE SCALE GENOMIC DNA]</scope>
    <source>
        <strain evidence="1">0111107269</strain>
        <tissue evidence="1">Whole body</tissue>
    </source>
</reference>
<dbReference type="EMBL" id="KQ761246">
    <property type="protein sequence ID" value="OAD57947.1"/>
    <property type="molecule type" value="Genomic_DNA"/>
</dbReference>
<keyword evidence="2" id="KW-1185">Reference proteome</keyword>
<accession>A0A310SGZ2</accession>
<sequence>MYRPFIRRLKNVEFREHRRPVPIRITVIPNGKKGNMREKKARCINDIAMLEER</sequence>
<dbReference type="AlphaFoldDB" id="A0A310SGZ2"/>
<name>A0A310SGZ2_9HYME</name>
<proteinExistence type="predicted"/>
<organism evidence="1 2">
    <name type="scientific">Eufriesea mexicana</name>
    <dbReference type="NCBI Taxonomy" id="516756"/>
    <lineage>
        <taxon>Eukaryota</taxon>
        <taxon>Metazoa</taxon>
        <taxon>Ecdysozoa</taxon>
        <taxon>Arthropoda</taxon>
        <taxon>Hexapoda</taxon>
        <taxon>Insecta</taxon>
        <taxon>Pterygota</taxon>
        <taxon>Neoptera</taxon>
        <taxon>Endopterygota</taxon>
        <taxon>Hymenoptera</taxon>
        <taxon>Apocrita</taxon>
        <taxon>Aculeata</taxon>
        <taxon>Apoidea</taxon>
        <taxon>Anthophila</taxon>
        <taxon>Apidae</taxon>
        <taxon>Eufriesea</taxon>
    </lineage>
</organism>
<evidence type="ECO:0000313" key="2">
    <source>
        <dbReference type="Proteomes" id="UP000250275"/>
    </source>
</evidence>
<dbReference type="Proteomes" id="UP000250275">
    <property type="component" value="Unassembled WGS sequence"/>
</dbReference>
<evidence type="ECO:0000313" key="1">
    <source>
        <dbReference type="EMBL" id="OAD57947.1"/>
    </source>
</evidence>
<gene>
    <name evidence="1" type="ORF">WN48_00980</name>
</gene>